<dbReference type="OMA" id="LEISQGC"/>
<dbReference type="SUPFAM" id="SSF52540">
    <property type="entry name" value="P-loop containing nucleoside triphosphate hydrolases"/>
    <property type="match status" value="1"/>
</dbReference>
<dbReference type="eggNOG" id="ENOG502SHWY">
    <property type="taxonomic scope" value="Eukaryota"/>
</dbReference>
<dbReference type="Pfam" id="PF24883">
    <property type="entry name" value="NPHP3_N"/>
    <property type="match status" value="1"/>
</dbReference>
<keyword evidence="5" id="KW-1185">Reference proteome</keyword>
<dbReference type="InterPro" id="IPR056693">
    <property type="entry name" value="DUF7791"/>
</dbReference>
<feature type="domain" description="Nephrocystin 3-like N-terminal" evidence="2">
    <location>
        <begin position="298"/>
        <end position="469"/>
    </location>
</feature>
<evidence type="ECO:0000256" key="1">
    <source>
        <dbReference type="ARBA" id="ARBA00022737"/>
    </source>
</evidence>
<dbReference type="InterPro" id="IPR027417">
    <property type="entry name" value="P-loop_NTPase"/>
</dbReference>
<accession>S3DMD5</accession>
<dbReference type="PANTHER" id="PTHR10039:SF5">
    <property type="entry name" value="NACHT DOMAIN-CONTAINING PROTEIN"/>
    <property type="match status" value="1"/>
</dbReference>
<dbReference type="Pfam" id="PF25053">
    <property type="entry name" value="DUF7791"/>
    <property type="match status" value="1"/>
</dbReference>
<feature type="domain" description="DUF7791" evidence="3">
    <location>
        <begin position="579"/>
        <end position="742"/>
    </location>
</feature>
<protein>
    <submittedName>
        <fullName evidence="4">p-loop containing nucleoside triphosphate hydrolase</fullName>
    </submittedName>
</protein>
<organism evidence="4 5">
    <name type="scientific">Glarea lozoyensis (strain ATCC 20868 / MF5171)</name>
    <dbReference type="NCBI Taxonomy" id="1116229"/>
    <lineage>
        <taxon>Eukaryota</taxon>
        <taxon>Fungi</taxon>
        <taxon>Dikarya</taxon>
        <taxon>Ascomycota</taxon>
        <taxon>Pezizomycotina</taxon>
        <taxon>Leotiomycetes</taxon>
        <taxon>Helotiales</taxon>
        <taxon>Helotiaceae</taxon>
        <taxon>Glarea</taxon>
    </lineage>
</organism>
<evidence type="ECO:0000313" key="4">
    <source>
        <dbReference type="EMBL" id="EPE33246.1"/>
    </source>
</evidence>
<dbReference type="InterPro" id="IPR056884">
    <property type="entry name" value="NPHP3-like_N"/>
</dbReference>
<keyword evidence="4" id="KW-0378">Hydrolase</keyword>
<dbReference type="KEGG" id="glz:GLAREA_06258"/>
<keyword evidence="1" id="KW-0677">Repeat</keyword>
<dbReference type="RefSeq" id="XP_008079863.1">
    <property type="nucleotide sequence ID" value="XM_008081672.1"/>
</dbReference>
<dbReference type="EMBL" id="KE145358">
    <property type="protein sequence ID" value="EPE33246.1"/>
    <property type="molecule type" value="Genomic_DNA"/>
</dbReference>
<evidence type="ECO:0000259" key="3">
    <source>
        <dbReference type="Pfam" id="PF25053"/>
    </source>
</evidence>
<dbReference type="AlphaFoldDB" id="S3DMD5"/>
<dbReference type="PANTHER" id="PTHR10039">
    <property type="entry name" value="AMELOGENIN"/>
    <property type="match status" value="1"/>
</dbReference>
<dbReference type="Gene3D" id="3.40.50.300">
    <property type="entry name" value="P-loop containing nucleotide triphosphate hydrolases"/>
    <property type="match status" value="1"/>
</dbReference>
<evidence type="ECO:0000259" key="2">
    <source>
        <dbReference type="Pfam" id="PF24883"/>
    </source>
</evidence>
<sequence length="1007" mass="115106">MDPLTAFSLAGTVIQFVDFGTKLILGARDLYKSTSGSLSVNEELELVISDLRDVLFKIEPPTLRIYDFSCTPVSKEQDFEEGFIPVLDSARALTLELLRRLESLKINENLRGPHRAWSSLFQAVKSAWNQDELQGMNTKLRALKDTLDQRVLYSLRQNFDLFSLKVTERFDNLDRQTQYIISALAANSSSAANRPSSLEETSTLTKLLCRLEINNNQEHRRTREIIASIGNRQIVPNVEVQAIPYDEEVKTRKLVGNKILEDLHFATMTQRFEEVAEAYQKTFDWIFDKTTDEQLPWSNFSEWLQHGESVYWVKGKAGSGKSTLMKFIYEDPRTRHLLSEWSSETPLYIGSFFFWVAGTREQKSQQGLLRALLFEVLNQQPDLIPVVLPSLWCRTYTSVVSDKAGFVNESWSLRSLKDSFRILVNQEIVPLKLCLFIDGLDEFDGDHEEVSELFKGITSTNVKVCVSSRPWVVFEECFRDFPCLKLQDLSRPDIELYVQQVLAGNSAFQRLAARDPVSTMEFIQEIVEKADGVFLWVVLVARSLLHGIRNRDSMPDLQSRLRRVPRELEPLYDHLLDMIEPEYLPWASKAFQVLRRAQQLSIEGDVFTFTDQAKRVGEEKEKAVEGTVTEDSEHSWTLSILGLCLAMNDDLDLVIIQAWTPSLISSHCDDTEFQLTARCAGLVEVWHARSPGPHSKIHFLHRTAHDYLLQPSVWENLLSYASPSTFNPDVFVVRSYVLQLGLNQIHQDQSRSWEWDISLGAIIHAHEAEKAILQVPAEVLEYLDRMMPSKKPAWMVGKTPWNRGWTQVQKLPEAKSFLPIAAMFGLTSYLSSKPVQTRNSSPGDKTSLLHYAIPRDWSRRHITVPQYTTVELLLNSGNDPNLVYDLKSPWQQALSYARGQLIRDDAWPEQAEVLRILACMLNGGANPQVNIQVDGHLYSVQRLIYDIKEHMCMSLGDDIPPEVMQLSRALETTSALSLTGSSKAKYRDDLKQSKRKQLTSWMKGFRS</sequence>
<dbReference type="OrthoDB" id="443402at2759"/>
<proteinExistence type="predicted"/>
<name>S3DMD5_GLAL2</name>
<dbReference type="Proteomes" id="UP000016922">
    <property type="component" value="Unassembled WGS sequence"/>
</dbReference>
<dbReference type="HOGENOM" id="CLU_002341_6_1_1"/>
<reference evidence="4 5" key="1">
    <citation type="journal article" date="2013" name="BMC Genomics">
        <title>Genomics-driven discovery of the pneumocandin biosynthetic gene cluster in the fungus Glarea lozoyensis.</title>
        <authorList>
            <person name="Chen L."/>
            <person name="Yue Q."/>
            <person name="Zhang X."/>
            <person name="Xiang M."/>
            <person name="Wang C."/>
            <person name="Li S."/>
            <person name="Che Y."/>
            <person name="Ortiz-Lopez F.J."/>
            <person name="Bills G.F."/>
            <person name="Liu X."/>
            <person name="An Z."/>
        </authorList>
    </citation>
    <scope>NUCLEOTIDE SEQUENCE [LARGE SCALE GENOMIC DNA]</scope>
    <source>
        <strain evidence="5">ATCC 20868 / MF5171</strain>
    </source>
</reference>
<gene>
    <name evidence="4" type="ORF">GLAREA_06258</name>
</gene>
<evidence type="ECO:0000313" key="5">
    <source>
        <dbReference type="Proteomes" id="UP000016922"/>
    </source>
</evidence>
<dbReference type="GO" id="GO:0016787">
    <property type="term" value="F:hydrolase activity"/>
    <property type="evidence" value="ECO:0007669"/>
    <property type="project" value="UniProtKB-KW"/>
</dbReference>
<dbReference type="GeneID" id="19465312"/>